<evidence type="ECO:0000256" key="1">
    <source>
        <dbReference type="ARBA" id="ARBA00006432"/>
    </source>
</evidence>
<dbReference type="InterPro" id="IPR000873">
    <property type="entry name" value="AMP-dep_synth/lig_dom"/>
</dbReference>
<evidence type="ECO:0000256" key="2">
    <source>
        <dbReference type="ARBA" id="ARBA00022598"/>
    </source>
</evidence>
<organism evidence="5 6">
    <name type="scientific">Tomitella cavernea</name>
    <dbReference type="NCBI Taxonomy" id="1387982"/>
    <lineage>
        <taxon>Bacteria</taxon>
        <taxon>Bacillati</taxon>
        <taxon>Actinomycetota</taxon>
        <taxon>Actinomycetes</taxon>
        <taxon>Mycobacteriales</taxon>
        <taxon>Tomitella</taxon>
    </lineage>
</organism>
<evidence type="ECO:0000313" key="5">
    <source>
        <dbReference type="EMBL" id="GAA4822539.1"/>
    </source>
</evidence>
<dbReference type="Pfam" id="PF00501">
    <property type="entry name" value="AMP-binding"/>
    <property type="match status" value="1"/>
</dbReference>
<reference evidence="6" key="1">
    <citation type="journal article" date="2019" name="Int. J. Syst. Evol. Microbiol.">
        <title>The Global Catalogue of Microorganisms (GCM) 10K type strain sequencing project: providing services to taxonomists for standard genome sequencing and annotation.</title>
        <authorList>
            <consortium name="The Broad Institute Genomics Platform"/>
            <consortium name="The Broad Institute Genome Sequencing Center for Infectious Disease"/>
            <person name="Wu L."/>
            <person name="Ma J."/>
        </authorList>
    </citation>
    <scope>NUCLEOTIDE SEQUENCE [LARGE SCALE GENOMIC DNA]</scope>
    <source>
        <strain evidence="6">JCM 18542</strain>
    </source>
</reference>
<keyword evidence="2" id="KW-0436">Ligase</keyword>
<dbReference type="InterPro" id="IPR042099">
    <property type="entry name" value="ANL_N_sf"/>
</dbReference>
<feature type="region of interest" description="Disordered" evidence="3">
    <location>
        <begin position="280"/>
        <end position="299"/>
    </location>
</feature>
<comment type="similarity">
    <text evidence="1">Belongs to the ATP-dependent AMP-binding enzyme family.</text>
</comment>
<comment type="caution">
    <text evidence="5">The sequence shown here is derived from an EMBL/GenBank/DDBJ whole genome shotgun (WGS) entry which is preliminary data.</text>
</comment>
<dbReference type="PANTHER" id="PTHR43201">
    <property type="entry name" value="ACYL-COA SYNTHETASE"/>
    <property type="match status" value="1"/>
</dbReference>
<accession>A0ABP9CY79</accession>
<dbReference type="SUPFAM" id="SSF56801">
    <property type="entry name" value="Acetyl-CoA synthetase-like"/>
    <property type="match status" value="1"/>
</dbReference>
<keyword evidence="6" id="KW-1185">Reference proteome</keyword>
<name>A0ABP9CY79_9ACTN</name>
<dbReference type="PANTHER" id="PTHR43201:SF5">
    <property type="entry name" value="MEDIUM-CHAIN ACYL-COA LIGASE ACSF2, MITOCHONDRIAL"/>
    <property type="match status" value="1"/>
</dbReference>
<evidence type="ECO:0000256" key="3">
    <source>
        <dbReference type="SAM" id="MobiDB-lite"/>
    </source>
</evidence>
<feature type="domain" description="AMP-dependent synthetase/ligase" evidence="4">
    <location>
        <begin position="40"/>
        <end position="254"/>
    </location>
</feature>
<sequence>MAPQRQQQQQQQPQAAGDGAYDALAYRTYFENAFTYINGFRRNVRRFADRSAIDDLASGRTWTYRELGGAVDALAAGLAELGVGRGDVVAYQLFNGAEFAQLYLATQVAGAVGSPLNFRLASGETSYILTRNRPRVFFYDTENAAMTVDALRRSGHVPETIVAVGPGEPITLDGARVLRFDDVAASMGTVPQVDRTIWEETTRLYTSGTTGMPKGVPMNSAIEIFSAHDVIMQFPLAPEDKTLNMSPWFHRGGLYLRAPTRRSTWAAPWCRCAPSTPTQYWTSSNHGGSRSSSARPPTWRCSRMRRRRGCATCRRCAGS</sequence>
<dbReference type="Gene3D" id="3.40.50.12780">
    <property type="entry name" value="N-terminal domain of ligase-like"/>
    <property type="match status" value="1"/>
</dbReference>
<evidence type="ECO:0000313" key="6">
    <source>
        <dbReference type="Proteomes" id="UP001500839"/>
    </source>
</evidence>
<evidence type="ECO:0000259" key="4">
    <source>
        <dbReference type="Pfam" id="PF00501"/>
    </source>
</evidence>
<dbReference type="EMBL" id="BAABKQ010000001">
    <property type="protein sequence ID" value="GAA4822539.1"/>
    <property type="molecule type" value="Genomic_DNA"/>
</dbReference>
<gene>
    <name evidence="5" type="ORF">GCM10023353_33840</name>
</gene>
<dbReference type="Proteomes" id="UP001500839">
    <property type="component" value="Unassembled WGS sequence"/>
</dbReference>
<proteinExistence type="inferred from homology"/>
<feature type="compositionally biased region" description="Low complexity" evidence="3">
    <location>
        <begin position="283"/>
        <end position="299"/>
    </location>
</feature>
<protein>
    <recommendedName>
        <fullName evidence="4">AMP-dependent synthetase/ligase domain-containing protein</fullName>
    </recommendedName>
</protein>